<protein>
    <submittedName>
        <fullName evidence="3">Putative ribosomal N-acetyltransferase</fullName>
    </submittedName>
</protein>
<organism evidence="3 4">
    <name type="scientific">Lachnellula suecica</name>
    <dbReference type="NCBI Taxonomy" id="602035"/>
    <lineage>
        <taxon>Eukaryota</taxon>
        <taxon>Fungi</taxon>
        <taxon>Dikarya</taxon>
        <taxon>Ascomycota</taxon>
        <taxon>Pezizomycotina</taxon>
        <taxon>Leotiomycetes</taxon>
        <taxon>Helotiales</taxon>
        <taxon>Lachnaceae</taxon>
        <taxon>Lachnellula</taxon>
    </lineage>
</organism>
<dbReference type="OrthoDB" id="64477at2759"/>
<dbReference type="SUPFAM" id="SSF55729">
    <property type="entry name" value="Acyl-CoA N-acyltransferases (Nat)"/>
    <property type="match status" value="1"/>
</dbReference>
<dbReference type="GO" id="GO:0008999">
    <property type="term" value="F:protein-N-terminal-alanine acetyltransferase activity"/>
    <property type="evidence" value="ECO:0007669"/>
    <property type="project" value="TreeGrafter"/>
</dbReference>
<reference evidence="3 4" key="1">
    <citation type="submission" date="2018-05" db="EMBL/GenBank/DDBJ databases">
        <title>Genome sequencing and assembly of the regulated plant pathogen Lachnellula willkommii and related sister species for the development of diagnostic species identification markers.</title>
        <authorList>
            <person name="Giroux E."/>
            <person name="Bilodeau G."/>
        </authorList>
    </citation>
    <scope>NUCLEOTIDE SEQUENCE [LARGE SCALE GENOMIC DNA]</scope>
    <source>
        <strain evidence="3 4">CBS 268.59</strain>
    </source>
</reference>
<dbReference type="InterPro" id="IPR000182">
    <property type="entry name" value="GNAT_dom"/>
</dbReference>
<evidence type="ECO:0000313" key="3">
    <source>
        <dbReference type="EMBL" id="TVY68984.1"/>
    </source>
</evidence>
<keyword evidence="4" id="KW-1185">Reference proteome</keyword>
<dbReference type="PANTHER" id="PTHR43441">
    <property type="entry name" value="RIBOSOMAL-PROTEIN-SERINE ACETYLTRANSFERASE"/>
    <property type="match status" value="1"/>
</dbReference>
<dbReference type="Gene3D" id="3.40.630.30">
    <property type="match status" value="1"/>
</dbReference>
<dbReference type="InterPro" id="IPR016181">
    <property type="entry name" value="Acyl_CoA_acyltransferase"/>
</dbReference>
<dbReference type="EMBL" id="QGMK01001349">
    <property type="protein sequence ID" value="TVY68984.1"/>
    <property type="molecule type" value="Genomic_DNA"/>
</dbReference>
<dbReference type="Proteomes" id="UP000469558">
    <property type="component" value="Unassembled WGS sequence"/>
</dbReference>
<gene>
    <name evidence="3" type="primary">ydaF</name>
    <name evidence="3" type="ORF">LSUE1_G007368</name>
</gene>
<dbReference type="GO" id="GO:0005737">
    <property type="term" value="C:cytoplasm"/>
    <property type="evidence" value="ECO:0007669"/>
    <property type="project" value="TreeGrafter"/>
</dbReference>
<accession>A0A8T9C3D1</accession>
<dbReference type="CDD" id="cd04301">
    <property type="entry name" value="NAT_SF"/>
    <property type="match status" value="1"/>
</dbReference>
<name>A0A8T9C3D1_9HELO</name>
<dbReference type="InterPro" id="IPR051908">
    <property type="entry name" value="Ribosomal_N-acetyltransferase"/>
</dbReference>
<dbReference type="PANTHER" id="PTHR43441:SF11">
    <property type="entry name" value="RIBOSOMAL-PROTEIN-SERINE ACETYLTRANSFERASE"/>
    <property type="match status" value="1"/>
</dbReference>
<feature type="region of interest" description="Disordered" evidence="1">
    <location>
        <begin position="76"/>
        <end position="100"/>
    </location>
</feature>
<dbReference type="AlphaFoldDB" id="A0A8T9C3D1"/>
<feature type="domain" description="N-acetyltransferase" evidence="2">
    <location>
        <begin position="10"/>
        <end position="187"/>
    </location>
</feature>
<dbReference type="GO" id="GO:1990189">
    <property type="term" value="F:protein N-terminal-serine acetyltransferase activity"/>
    <property type="evidence" value="ECO:0007669"/>
    <property type="project" value="TreeGrafter"/>
</dbReference>
<proteinExistence type="predicted"/>
<evidence type="ECO:0000256" key="1">
    <source>
        <dbReference type="SAM" id="MobiDB-lite"/>
    </source>
</evidence>
<evidence type="ECO:0000259" key="2">
    <source>
        <dbReference type="PROSITE" id="PS51186"/>
    </source>
</evidence>
<comment type="caution">
    <text evidence="3">The sequence shown here is derived from an EMBL/GenBank/DDBJ whole genome shotgun (WGS) entry which is preliminary data.</text>
</comment>
<evidence type="ECO:0000313" key="4">
    <source>
        <dbReference type="Proteomes" id="UP000469558"/>
    </source>
</evidence>
<sequence length="214" mass="24802">MANTLRSERLVYRGLEDNDEDIEFVRTLHLDSLGRTQYSTTLFKPSTKSDARERILRYQRKFISAMICLPISSHDKEQKDAETSENPNPVGLISLSEPDPTTRHHRTSHIGIWIAPSYQRKGYGSEAIRWILTWGFQMGGLHRIGIDCFGYNPGAKKLYQRLGFTYEGAERESVWYDGKWYDNITLGMLKREWRALQDKNKVEAVSEVAEEEHS</sequence>
<dbReference type="PROSITE" id="PS51186">
    <property type="entry name" value="GNAT"/>
    <property type="match status" value="1"/>
</dbReference>
<dbReference type="Pfam" id="PF00583">
    <property type="entry name" value="Acetyltransf_1"/>
    <property type="match status" value="1"/>
</dbReference>